<gene>
    <name evidence="2" type="ORF">MsAc7_04330</name>
</gene>
<proteinExistence type="predicted"/>
<feature type="domain" description="Thoeris protein ThsB TIR-like" evidence="1">
    <location>
        <begin position="8"/>
        <end position="114"/>
    </location>
</feature>
<dbReference type="Proteomes" id="UP001303587">
    <property type="component" value="Chromosome"/>
</dbReference>
<evidence type="ECO:0000313" key="2">
    <source>
        <dbReference type="EMBL" id="WNY24904.1"/>
    </source>
</evidence>
<dbReference type="AlphaFoldDB" id="A0AA96ZTV2"/>
<name>A0AA96ZTV2_9EURY</name>
<keyword evidence="3" id="KW-1185">Reference proteome</keyword>
<dbReference type="GeneID" id="89229554"/>
<accession>A0AA96ZTV2</accession>
<dbReference type="EMBL" id="CP131060">
    <property type="protein sequence ID" value="WNY24904.1"/>
    <property type="molecule type" value="Genomic_DNA"/>
</dbReference>
<protein>
    <recommendedName>
        <fullName evidence="1">Thoeris protein ThsB TIR-like domain-containing protein</fullName>
    </recommendedName>
</protein>
<dbReference type="Gene3D" id="3.40.50.11200">
    <property type="match status" value="1"/>
</dbReference>
<dbReference type="Pfam" id="PF08937">
    <property type="entry name" value="ThsB_TIR"/>
    <property type="match status" value="1"/>
</dbReference>
<evidence type="ECO:0000313" key="3">
    <source>
        <dbReference type="Proteomes" id="UP001303587"/>
    </source>
</evidence>
<dbReference type="InterPro" id="IPR015032">
    <property type="entry name" value="ThsB__TIR-like_domain"/>
</dbReference>
<dbReference type="RefSeq" id="WP_338102968.1">
    <property type="nucleotide sequence ID" value="NZ_CP131060.1"/>
</dbReference>
<reference evidence="2 3" key="1">
    <citation type="submission" date="2023-07" db="EMBL/GenBank/DDBJ databases">
        <title>Closed genoem sequence of Methanosarcinaceae archaeon Ac7.</title>
        <authorList>
            <person name="Poehlein A."/>
            <person name="Protasov E."/>
            <person name="Platt K."/>
            <person name="Reeh H."/>
            <person name="Daniel R."/>
            <person name="Brune A."/>
        </authorList>
    </citation>
    <scope>NUCLEOTIDE SEQUENCE [LARGE SCALE GENOMIC DNA]</scope>
    <source>
        <strain evidence="2 3">Ac7</strain>
    </source>
</reference>
<evidence type="ECO:0000259" key="1">
    <source>
        <dbReference type="Pfam" id="PF08937"/>
    </source>
</evidence>
<organism evidence="2 3">
    <name type="scientific">Methanolapillus millepedarum</name>
    <dbReference type="NCBI Taxonomy" id="3028296"/>
    <lineage>
        <taxon>Archaea</taxon>
        <taxon>Methanobacteriati</taxon>
        <taxon>Methanobacteriota</taxon>
        <taxon>Stenosarchaea group</taxon>
        <taxon>Methanomicrobia</taxon>
        <taxon>Methanosarcinales</taxon>
        <taxon>Methanosarcinaceae</taxon>
        <taxon>Methanolapillus</taxon>
    </lineage>
</organism>
<sequence length="179" mass="20633">MTYRNGVYIAFNGCGTNIPTESDIRYYNILKAWNNNDGIDFNFVNSHEKTYQVKDTSSESTLKGRLSERLKDSKSLLLIVTENTKNCSEILEHEIVEAVDKRQIPIIVAYTDSVTYGDQNQLPEVLKERIKNKTAKIIYVKFEKDEIKWAIDNFGVNDVLGKKNAIYRYDRKSNSAILH</sequence>